<keyword evidence="2" id="KW-1185">Reference proteome</keyword>
<organism evidence="1 2">
    <name type="scientific">Aquaticitalea lipolytica</name>
    <dbReference type="NCBI Taxonomy" id="1247562"/>
    <lineage>
        <taxon>Bacteria</taxon>
        <taxon>Pseudomonadati</taxon>
        <taxon>Bacteroidota</taxon>
        <taxon>Flavobacteriia</taxon>
        <taxon>Flavobacteriales</taxon>
        <taxon>Flavobacteriaceae</taxon>
        <taxon>Aquaticitalea</taxon>
    </lineage>
</organism>
<dbReference type="InterPro" id="IPR012657">
    <property type="entry name" value="23S_rRNA-intervening_sequence"/>
</dbReference>
<dbReference type="Proteomes" id="UP000598120">
    <property type="component" value="Unassembled WGS sequence"/>
</dbReference>
<dbReference type="Pfam" id="PF05635">
    <property type="entry name" value="23S_rRNA_IVP"/>
    <property type="match status" value="1"/>
</dbReference>
<reference evidence="1 2" key="1">
    <citation type="journal article" date="2014" name="Int. J. Syst. Evol. Microbiol.">
        <title>Complete genome sequence of Corynebacterium casei LMG S-19264T (=DSM 44701T), isolated from a smear-ripened cheese.</title>
        <authorList>
            <consortium name="US DOE Joint Genome Institute (JGI-PGF)"/>
            <person name="Walter F."/>
            <person name="Albersmeier A."/>
            <person name="Kalinowski J."/>
            <person name="Ruckert C."/>
        </authorList>
    </citation>
    <scope>NUCLEOTIDE SEQUENCE [LARGE SCALE GENOMIC DNA]</scope>
    <source>
        <strain evidence="1 2">CGMCC 1.15295</strain>
    </source>
</reference>
<dbReference type="EMBL" id="BMIC01000002">
    <property type="protein sequence ID" value="GFZ86008.1"/>
    <property type="molecule type" value="Genomic_DNA"/>
</dbReference>
<dbReference type="Gene3D" id="1.20.1440.60">
    <property type="entry name" value="23S rRNA-intervening sequence"/>
    <property type="match status" value="1"/>
</dbReference>
<dbReference type="RefSeq" id="WP_188605892.1">
    <property type="nucleotide sequence ID" value="NZ_BMIC01000002.1"/>
</dbReference>
<dbReference type="AlphaFoldDB" id="A0A8J2TP55"/>
<accession>A0A8J2TP55</accession>
<protein>
    <submittedName>
        <fullName evidence="1">Four helix bundle protein</fullName>
    </submittedName>
</protein>
<proteinExistence type="predicted"/>
<dbReference type="PANTHER" id="PTHR38471">
    <property type="entry name" value="FOUR HELIX BUNDLE PROTEIN"/>
    <property type="match status" value="1"/>
</dbReference>
<gene>
    <name evidence="1" type="ORF">GCM10011531_16600</name>
</gene>
<sequence>MKSYRDLIVWQKSVEMVTHVYKLINAFPEGEKFGLTSQIKRSSISISSNIAEGYGRNYTKDYSRFLNIARGSLFEMQTQFLIAQNLNFINENDLTTINDLSVEIEKMLNSLINKLNK</sequence>
<dbReference type="PANTHER" id="PTHR38471:SF2">
    <property type="entry name" value="FOUR HELIX BUNDLE PROTEIN"/>
    <property type="match status" value="1"/>
</dbReference>
<evidence type="ECO:0000313" key="2">
    <source>
        <dbReference type="Proteomes" id="UP000598120"/>
    </source>
</evidence>
<dbReference type="NCBIfam" id="NF008911">
    <property type="entry name" value="PRK12275.1-2"/>
    <property type="match status" value="1"/>
</dbReference>
<dbReference type="InterPro" id="IPR036583">
    <property type="entry name" value="23S_rRNA_IVS_sf"/>
</dbReference>
<comment type="caution">
    <text evidence="1">The sequence shown here is derived from an EMBL/GenBank/DDBJ whole genome shotgun (WGS) entry which is preliminary data.</text>
</comment>
<dbReference type="SUPFAM" id="SSF158446">
    <property type="entry name" value="IVS-encoded protein-like"/>
    <property type="match status" value="1"/>
</dbReference>
<dbReference type="CDD" id="cd16377">
    <property type="entry name" value="23S_rRNA_IVP_like"/>
    <property type="match status" value="1"/>
</dbReference>
<evidence type="ECO:0000313" key="1">
    <source>
        <dbReference type="EMBL" id="GFZ86008.1"/>
    </source>
</evidence>
<name>A0A8J2TP55_9FLAO</name>
<dbReference type="NCBIfam" id="TIGR02436">
    <property type="entry name" value="four helix bundle protein"/>
    <property type="match status" value="1"/>
</dbReference>